<dbReference type="SUPFAM" id="SSF109854">
    <property type="entry name" value="DinB/YfiT-like putative metalloenzymes"/>
    <property type="match status" value="1"/>
</dbReference>
<evidence type="ECO:0000313" key="4">
    <source>
        <dbReference type="EMBL" id="MEC0484592.1"/>
    </source>
</evidence>
<evidence type="ECO:0000259" key="2">
    <source>
        <dbReference type="Pfam" id="PF12867"/>
    </source>
</evidence>
<dbReference type="SMR" id="A0A0T6BWE3"/>
<evidence type="ECO:0000313" key="3">
    <source>
        <dbReference type="EMBL" id="KRT95542.1"/>
    </source>
</evidence>
<dbReference type="AlphaFoldDB" id="A0A0T6BWE3"/>
<reference evidence="4 6" key="3">
    <citation type="submission" date="2023-03" db="EMBL/GenBank/DDBJ databases">
        <title>Agriculturally important microbes genome sequencing.</title>
        <authorList>
            <person name="Dunlap C."/>
        </authorList>
    </citation>
    <scope>NUCLEOTIDE SEQUENCE [LARGE SCALE GENOMIC DNA]</scope>
    <source>
        <strain evidence="4 6">CBP-3203</strain>
    </source>
</reference>
<proteinExistence type="predicted"/>
<dbReference type="OrthoDB" id="1434917at2"/>
<comment type="caution">
    <text evidence="3">The sequence shown here is derived from an EMBL/GenBank/DDBJ whole genome shotgun (WGS) entry which is preliminary data.</text>
</comment>
<dbReference type="Proteomes" id="UP001341297">
    <property type="component" value="Unassembled WGS sequence"/>
</dbReference>
<reference evidence="3 5" key="1">
    <citation type="journal article" date="2015" name="Int. J. Syst. Evol. Microbiol.">
        <title>Bacillus glycinifermentans sp. nov., isolated from fermented soybean paste.</title>
        <authorList>
            <person name="Kim S.J."/>
            <person name="Dunlap C.A."/>
            <person name="Kwon S.W."/>
            <person name="Rooney A.P."/>
        </authorList>
    </citation>
    <scope>NUCLEOTIDE SEQUENCE [LARGE SCALE GENOMIC DNA]</scope>
    <source>
        <strain evidence="3 5">GO-13</strain>
    </source>
</reference>
<sequence length="174" mass="20285">MNFQLKEAIEILERTPKTLSYMLTGLSNSWINCNEGEATWSAFDVVGHLIEGEKNNWIPRIEMILTKGETETFSPFDRFSQLQQNADKTIEELLSEFAKLRRENVETLRRLIHTHTDFEKTGVHPEFGIVKLREQISTWVAHDLTHISQIARVLAKRYQEDVGPWKAYLRILNS</sequence>
<dbReference type="Gene3D" id="1.20.120.450">
    <property type="entry name" value="dinb family like domain"/>
    <property type="match status" value="1"/>
</dbReference>
<evidence type="ECO:0000313" key="6">
    <source>
        <dbReference type="Proteomes" id="UP001341297"/>
    </source>
</evidence>
<dbReference type="InterPro" id="IPR024775">
    <property type="entry name" value="DinB-like"/>
</dbReference>
<evidence type="ECO:0000313" key="5">
    <source>
        <dbReference type="Proteomes" id="UP000036168"/>
    </source>
</evidence>
<dbReference type="Proteomes" id="UP000036168">
    <property type="component" value="Unassembled WGS sequence"/>
</dbReference>
<reference evidence="3" key="2">
    <citation type="submission" date="2015-10" db="EMBL/GenBank/DDBJ databases">
        <authorList>
            <person name="Gilbert D.G."/>
        </authorList>
    </citation>
    <scope>NUCLEOTIDE SEQUENCE</scope>
    <source>
        <strain evidence="3">GO-13</strain>
    </source>
</reference>
<accession>A0A0T6BWE3</accession>
<dbReference type="EMBL" id="JARRTL010000007">
    <property type="protein sequence ID" value="MEC0484592.1"/>
    <property type="molecule type" value="Genomic_DNA"/>
</dbReference>
<evidence type="ECO:0000256" key="1">
    <source>
        <dbReference type="SAM" id="Coils"/>
    </source>
</evidence>
<keyword evidence="6" id="KW-1185">Reference proteome</keyword>
<protein>
    <submittedName>
        <fullName evidence="4">DinB family protein</fullName>
    </submittedName>
</protein>
<dbReference type="RefSeq" id="WP_048352800.1">
    <property type="nucleotide sequence ID" value="NZ_CP023481.1"/>
</dbReference>
<dbReference type="STRING" id="1664069.BGLY_0192"/>
<feature type="coiled-coil region" evidence="1">
    <location>
        <begin position="83"/>
        <end position="110"/>
    </location>
</feature>
<dbReference type="InterPro" id="IPR034660">
    <property type="entry name" value="DinB/YfiT-like"/>
</dbReference>
<organism evidence="3 5">
    <name type="scientific">Bacillus glycinifermentans</name>
    <dbReference type="NCBI Taxonomy" id="1664069"/>
    <lineage>
        <taxon>Bacteria</taxon>
        <taxon>Bacillati</taxon>
        <taxon>Bacillota</taxon>
        <taxon>Bacilli</taxon>
        <taxon>Bacillales</taxon>
        <taxon>Bacillaceae</taxon>
        <taxon>Bacillus</taxon>
    </lineage>
</organism>
<name>A0A0T6BWE3_9BACI</name>
<gene>
    <name evidence="3" type="ORF">AB447_200005</name>
    <name evidence="4" type="ORF">P8828_06980</name>
</gene>
<feature type="domain" description="DinB-like" evidence="2">
    <location>
        <begin position="12"/>
        <end position="150"/>
    </location>
</feature>
<dbReference type="Pfam" id="PF12867">
    <property type="entry name" value="DinB_2"/>
    <property type="match status" value="1"/>
</dbReference>
<dbReference type="EMBL" id="LECW02000001">
    <property type="protein sequence ID" value="KRT95542.1"/>
    <property type="molecule type" value="Genomic_DNA"/>
</dbReference>
<keyword evidence="1" id="KW-0175">Coiled coil</keyword>